<comment type="caution">
    <text evidence="1">The sequence shown here is derived from an EMBL/GenBank/DDBJ whole genome shotgun (WGS) entry which is preliminary data.</text>
</comment>
<sequence>MSSDKTIYDLEVERSDALEKYRESGDFDDREEWVDAEHRVIDEFGGITGHYREGPKSLK</sequence>
<dbReference type="Proteomes" id="UP000036102">
    <property type="component" value="Unassembled WGS sequence"/>
</dbReference>
<reference evidence="1 2" key="1">
    <citation type="submission" date="2015-06" db="EMBL/GenBank/DDBJ databases">
        <title>Marinobacter subterrani, a genetically tractable neutrophilic iron-oxidizing strain isolated from the Soudan Iron Mine.</title>
        <authorList>
            <person name="Bonis B.M."/>
            <person name="Gralnick J.A."/>
        </authorList>
    </citation>
    <scope>NUCLEOTIDE SEQUENCE [LARGE SCALE GENOMIC DNA]</scope>
    <source>
        <strain evidence="1 2">JG233</strain>
    </source>
</reference>
<dbReference type="STRING" id="1658765.Msub_12503"/>
<gene>
    <name evidence="1" type="ORF">Msub_12503</name>
</gene>
<protein>
    <submittedName>
        <fullName evidence="1">Uncharacterized protein</fullName>
    </submittedName>
</protein>
<accession>A0A0J7JDU1</accession>
<dbReference type="RefSeq" id="WP_048496285.1">
    <property type="nucleotide sequence ID" value="NZ_LFBU01000001.1"/>
</dbReference>
<evidence type="ECO:0000313" key="1">
    <source>
        <dbReference type="EMBL" id="KMQ76292.1"/>
    </source>
</evidence>
<organism evidence="1 2">
    <name type="scientific">Marinobacter subterrani</name>
    <dbReference type="NCBI Taxonomy" id="1658765"/>
    <lineage>
        <taxon>Bacteria</taxon>
        <taxon>Pseudomonadati</taxon>
        <taxon>Pseudomonadota</taxon>
        <taxon>Gammaproteobacteria</taxon>
        <taxon>Pseudomonadales</taxon>
        <taxon>Marinobacteraceae</taxon>
        <taxon>Marinobacter</taxon>
    </lineage>
</organism>
<name>A0A0J7JDU1_9GAMM</name>
<evidence type="ECO:0000313" key="2">
    <source>
        <dbReference type="Proteomes" id="UP000036102"/>
    </source>
</evidence>
<dbReference type="AlphaFoldDB" id="A0A0J7JDU1"/>
<dbReference type="EMBL" id="LFBU01000001">
    <property type="protein sequence ID" value="KMQ76292.1"/>
    <property type="molecule type" value="Genomic_DNA"/>
</dbReference>
<dbReference type="PATRIC" id="fig|1658765.3.peg.2521"/>
<keyword evidence="2" id="KW-1185">Reference proteome</keyword>
<proteinExistence type="predicted"/>